<dbReference type="SUPFAM" id="SSF51197">
    <property type="entry name" value="Clavaminate synthase-like"/>
    <property type="match status" value="1"/>
</dbReference>
<evidence type="ECO:0008006" key="3">
    <source>
        <dbReference type="Google" id="ProtNLM"/>
    </source>
</evidence>
<proteinExistence type="predicted"/>
<protein>
    <recommendedName>
        <fullName evidence="3">Phytanoyl-CoA dioxygenase</fullName>
    </recommendedName>
</protein>
<dbReference type="GeneID" id="27335728"/>
<dbReference type="OrthoDB" id="445007at2759"/>
<keyword evidence="2" id="KW-1185">Reference proteome</keyword>
<dbReference type="GO" id="GO:0008270">
    <property type="term" value="F:zinc ion binding"/>
    <property type="evidence" value="ECO:0007669"/>
    <property type="project" value="TreeGrafter"/>
</dbReference>
<evidence type="ECO:0000313" key="2">
    <source>
        <dbReference type="Proteomes" id="UP000053328"/>
    </source>
</evidence>
<dbReference type="PANTHER" id="PTHR28082">
    <property type="entry name" value="ZINC FINGER PROTEIN"/>
    <property type="match status" value="1"/>
</dbReference>
<dbReference type="GO" id="GO:0045041">
    <property type="term" value="P:protein import into mitochondrial intermembrane space"/>
    <property type="evidence" value="ECO:0007669"/>
    <property type="project" value="TreeGrafter"/>
</dbReference>
<dbReference type="Proteomes" id="UP000053328">
    <property type="component" value="Unassembled WGS sequence"/>
</dbReference>
<dbReference type="HOGENOM" id="CLU_047725_0_1_1"/>
<dbReference type="RefSeq" id="XP_016233673.1">
    <property type="nucleotide sequence ID" value="XM_016382970.1"/>
</dbReference>
<dbReference type="Gene3D" id="2.60.120.620">
    <property type="entry name" value="q2cbj1_9rhob like domain"/>
    <property type="match status" value="1"/>
</dbReference>
<dbReference type="EMBL" id="KN847497">
    <property type="protein sequence ID" value="KIW13457.1"/>
    <property type="molecule type" value="Genomic_DNA"/>
</dbReference>
<accession>A0A0D1ZKW0</accession>
<reference evidence="1 2" key="1">
    <citation type="submission" date="2015-01" db="EMBL/GenBank/DDBJ databases">
        <title>The Genome Sequence of Exophiala spinifera CBS89968.</title>
        <authorList>
            <consortium name="The Broad Institute Genomics Platform"/>
            <person name="Cuomo C."/>
            <person name="de Hoog S."/>
            <person name="Gorbushina A."/>
            <person name="Stielow B."/>
            <person name="Teixiera M."/>
            <person name="Abouelleil A."/>
            <person name="Chapman S.B."/>
            <person name="Priest M."/>
            <person name="Young S.K."/>
            <person name="Wortman J."/>
            <person name="Nusbaum C."/>
            <person name="Birren B."/>
        </authorList>
    </citation>
    <scope>NUCLEOTIDE SEQUENCE [LARGE SCALE GENOMIC DNA]</scope>
    <source>
        <strain evidence="1 2">CBS 89968</strain>
    </source>
</reference>
<dbReference type="PANTHER" id="PTHR28082:SF2">
    <property type="entry name" value="CHY-TYPE DOMAIN-CONTAINING PROTEIN"/>
    <property type="match status" value="1"/>
</dbReference>
<dbReference type="InterPro" id="IPR008775">
    <property type="entry name" value="Phytyl_CoA_dOase-like"/>
</dbReference>
<gene>
    <name evidence="1" type="ORF">PV08_08645</name>
</gene>
<dbReference type="Pfam" id="PF05721">
    <property type="entry name" value="PhyH"/>
    <property type="match status" value="1"/>
</dbReference>
<sequence length="402" mass="44920">MAPSAVEIAVPVAKTIDSTDSRKEADELKSPASPLPEVKIFDAASATVEDLVDAITVAGGVVIRNVLSQDELANLERDIRPELEKDTAWGDGDFFPAETRRAFGLVTKSKTFADRIFGHPLWTGVTDALLTSTLKHNWIGDKNELSVSRPQLNNTIVFSINPGARDQALHRDDAIHHIYHPAAAKHEIGRDAGVGFFVAGKRTTKRNGATRFIPGSHLWDYAAGPPEETQTFYAELEPGDGFMVLSGCFHGGSANKTDQPDENGEIHPEERLVYSTFMTRGWLRQEENQYLINPVEKVRELPEWMQEKVGYGLSRPFLGWVNLKSAMEWLHPNRGRRTGDLCDEYCPNCDNHFVIDAVTPKAALKVESEDTRMDARMLKDERVRQPEQRTIFDVREAAEKLG</sequence>
<evidence type="ECO:0000313" key="1">
    <source>
        <dbReference type="EMBL" id="KIW13457.1"/>
    </source>
</evidence>
<dbReference type="STRING" id="91928.A0A0D1ZKW0"/>
<dbReference type="VEuPathDB" id="FungiDB:PV08_08645"/>
<name>A0A0D1ZKW0_9EURO</name>
<dbReference type="GO" id="GO:0005758">
    <property type="term" value="C:mitochondrial intermembrane space"/>
    <property type="evidence" value="ECO:0007669"/>
    <property type="project" value="TreeGrafter"/>
</dbReference>
<organism evidence="1 2">
    <name type="scientific">Exophiala spinifera</name>
    <dbReference type="NCBI Taxonomy" id="91928"/>
    <lineage>
        <taxon>Eukaryota</taxon>
        <taxon>Fungi</taxon>
        <taxon>Dikarya</taxon>
        <taxon>Ascomycota</taxon>
        <taxon>Pezizomycotina</taxon>
        <taxon>Eurotiomycetes</taxon>
        <taxon>Chaetothyriomycetidae</taxon>
        <taxon>Chaetothyriales</taxon>
        <taxon>Herpotrichiellaceae</taxon>
        <taxon>Exophiala</taxon>
    </lineage>
</organism>
<dbReference type="AlphaFoldDB" id="A0A0D1ZKW0"/>
<dbReference type="InterPro" id="IPR052604">
    <property type="entry name" value="Mito_Tim_assembly_helper"/>
</dbReference>